<evidence type="ECO:0000256" key="3">
    <source>
        <dbReference type="ARBA" id="ARBA00023274"/>
    </source>
</evidence>
<accession>A0A1G2CN71</accession>
<dbReference type="GO" id="GO:1990904">
    <property type="term" value="C:ribonucleoprotein complex"/>
    <property type="evidence" value="ECO:0007669"/>
    <property type="project" value="UniProtKB-KW"/>
</dbReference>
<evidence type="ECO:0000256" key="5">
    <source>
        <dbReference type="HAMAP-Rule" id="MF_01328"/>
    </source>
</evidence>
<dbReference type="GO" id="GO:0006412">
    <property type="term" value="P:translation"/>
    <property type="evidence" value="ECO:0007669"/>
    <property type="project" value="UniProtKB-UniRule"/>
</dbReference>
<evidence type="ECO:0000256" key="6">
    <source>
        <dbReference type="SAM" id="MobiDB-lite"/>
    </source>
</evidence>
<dbReference type="HAMAP" id="MF_01328_B">
    <property type="entry name" value="Ribosomal_uL4_B"/>
    <property type="match status" value="1"/>
</dbReference>
<dbReference type="AlphaFoldDB" id="A0A1G2CN71"/>
<comment type="caution">
    <text evidence="7">The sequence shown here is derived from an EMBL/GenBank/DDBJ whole genome shotgun (WGS) entry which is preliminary data.</text>
</comment>
<comment type="function">
    <text evidence="5">Forms part of the polypeptide exit tunnel.</text>
</comment>
<proteinExistence type="inferred from homology"/>
<dbReference type="PANTHER" id="PTHR10746:SF6">
    <property type="entry name" value="LARGE RIBOSOMAL SUBUNIT PROTEIN UL4M"/>
    <property type="match status" value="1"/>
</dbReference>
<feature type="region of interest" description="Disordered" evidence="6">
    <location>
        <begin position="52"/>
        <end position="95"/>
    </location>
</feature>
<dbReference type="Proteomes" id="UP000178348">
    <property type="component" value="Unassembled WGS sequence"/>
</dbReference>
<evidence type="ECO:0000256" key="4">
    <source>
        <dbReference type="ARBA" id="ARBA00035244"/>
    </source>
</evidence>
<keyword evidence="5" id="KW-0694">RNA-binding</keyword>
<dbReference type="EMBL" id="MHLB01000028">
    <property type="protein sequence ID" value="OGZ01898.1"/>
    <property type="molecule type" value="Genomic_DNA"/>
</dbReference>
<dbReference type="GO" id="GO:0019843">
    <property type="term" value="F:rRNA binding"/>
    <property type="evidence" value="ECO:0007669"/>
    <property type="project" value="UniProtKB-UniRule"/>
</dbReference>
<reference evidence="7 8" key="1">
    <citation type="journal article" date="2016" name="Nat. Commun.">
        <title>Thousands of microbial genomes shed light on interconnected biogeochemical processes in an aquifer system.</title>
        <authorList>
            <person name="Anantharaman K."/>
            <person name="Brown C.T."/>
            <person name="Hug L.A."/>
            <person name="Sharon I."/>
            <person name="Castelle C.J."/>
            <person name="Probst A.J."/>
            <person name="Thomas B.C."/>
            <person name="Singh A."/>
            <person name="Wilkins M.J."/>
            <person name="Karaoz U."/>
            <person name="Brodie E.L."/>
            <person name="Williams K.H."/>
            <person name="Hubbard S.S."/>
            <person name="Banfield J.F."/>
        </authorList>
    </citation>
    <scope>NUCLEOTIDE SEQUENCE [LARGE SCALE GENOMIC DNA]</scope>
</reference>
<name>A0A1G2CN71_9BACT</name>
<keyword evidence="5" id="KW-0699">rRNA-binding</keyword>
<dbReference type="GO" id="GO:0005840">
    <property type="term" value="C:ribosome"/>
    <property type="evidence" value="ECO:0007669"/>
    <property type="project" value="UniProtKB-KW"/>
</dbReference>
<gene>
    <name evidence="5" type="primary">rplD</name>
    <name evidence="7" type="ORF">A2946_02575</name>
</gene>
<dbReference type="Pfam" id="PF00573">
    <property type="entry name" value="Ribosomal_L4"/>
    <property type="match status" value="1"/>
</dbReference>
<protein>
    <recommendedName>
        <fullName evidence="4 5">Large ribosomal subunit protein uL4</fullName>
    </recommendedName>
</protein>
<evidence type="ECO:0000313" key="8">
    <source>
        <dbReference type="Proteomes" id="UP000178348"/>
    </source>
</evidence>
<sequence length="216" mass="23921">MNADVVNFKNEKVGAIELPEKLFSVRWSAAAVKQVLQAQLANARIPWAHAKNRSEVRGGGRKPWRQKGTGRARHGSTRSPIWIGGGKSHGPRNDRDYSQKVNRKMKYAAIAMVFSRKLKEGNLKLVDAMAIEAPKTKMLASQLAHFSPDAGKKKKFDILMIPQTENKALARAGRNLPKAKVIYPGSLNIYDLLNHKDILIESPAVAAIAKHYHLSG</sequence>
<dbReference type="InterPro" id="IPR002136">
    <property type="entry name" value="Ribosomal_uL4"/>
</dbReference>
<dbReference type="InterPro" id="IPR013005">
    <property type="entry name" value="Ribosomal_uL4-like"/>
</dbReference>
<comment type="function">
    <text evidence="5">One of the primary rRNA binding proteins, this protein initially binds near the 5'-end of the 23S rRNA. It is important during the early stages of 50S assembly. It makes multiple contacts with different domains of the 23S rRNA in the assembled 50S subunit and ribosome.</text>
</comment>
<evidence type="ECO:0000313" key="7">
    <source>
        <dbReference type="EMBL" id="OGZ01898.1"/>
    </source>
</evidence>
<feature type="compositionally biased region" description="Basic residues" evidence="6">
    <location>
        <begin position="59"/>
        <end position="76"/>
    </location>
</feature>
<keyword evidence="2 5" id="KW-0689">Ribosomal protein</keyword>
<evidence type="ECO:0000256" key="1">
    <source>
        <dbReference type="ARBA" id="ARBA00010528"/>
    </source>
</evidence>
<comment type="similarity">
    <text evidence="1 5">Belongs to the universal ribosomal protein uL4 family.</text>
</comment>
<dbReference type="SUPFAM" id="SSF52166">
    <property type="entry name" value="Ribosomal protein L4"/>
    <property type="match status" value="1"/>
</dbReference>
<dbReference type="PANTHER" id="PTHR10746">
    <property type="entry name" value="50S RIBOSOMAL PROTEIN L4"/>
    <property type="match status" value="1"/>
</dbReference>
<dbReference type="NCBIfam" id="TIGR03953">
    <property type="entry name" value="rplD_bact"/>
    <property type="match status" value="1"/>
</dbReference>
<keyword evidence="3 5" id="KW-0687">Ribonucleoprotein</keyword>
<comment type="subunit">
    <text evidence="5">Part of the 50S ribosomal subunit.</text>
</comment>
<dbReference type="InterPro" id="IPR023574">
    <property type="entry name" value="Ribosomal_uL4_dom_sf"/>
</dbReference>
<dbReference type="Gene3D" id="3.40.1370.10">
    <property type="match status" value="1"/>
</dbReference>
<evidence type="ECO:0000256" key="2">
    <source>
        <dbReference type="ARBA" id="ARBA00022980"/>
    </source>
</evidence>
<dbReference type="GO" id="GO:0003735">
    <property type="term" value="F:structural constituent of ribosome"/>
    <property type="evidence" value="ECO:0007669"/>
    <property type="project" value="InterPro"/>
</dbReference>
<organism evidence="7 8">
    <name type="scientific">Candidatus Liptonbacteria bacterium RIFCSPLOWO2_01_FULL_53_13</name>
    <dbReference type="NCBI Taxonomy" id="1798651"/>
    <lineage>
        <taxon>Bacteria</taxon>
        <taxon>Candidatus Liptoniibacteriota</taxon>
    </lineage>
</organism>